<evidence type="ECO:0000313" key="1">
    <source>
        <dbReference type="EMBL" id="AJD44102.1"/>
    </source>
</evidence>
<keyword evidence="2" id="KW-1185">Reference proteome</keyword>
<dbReference type="KEGG" id="rga:RGR602_PC00055"/>
<dbReference type="AlphaFoldDB" id="A0A0B4XC61"/>
<proteinExistence type="predicted"/>
<organism evidence="1 2">
    <name type="scientific">Rhizobium gallicum bv. gallicum R602sp</name>
    <dbReference type="NCBI Taxonomy" id="1041138"/>
    <lineage>
        <taxon>Bacteria</taxon>
        <taxon>Pseudomonadati</taxon>
        <taxon>Pseudomonadota</taxon>
        <taxon>Alphaproteobacteria</taxon>
        <taxon>Hyphomicrobiales</taxon>
        <taxon>Rhizobiaceae</taxon>
        <taxon>Rhizobium/Agrobacterium group</taxon>
        <taxon>Rhizobium</taxon>
    </lineage>
</organism>
<protein>
    <submittedName>
        <fullName evidence="1">Uncharacterized protein</fullName>
    </submittedName>
</protein>
<gene>
    <name evidence="1" type="ORF">RGR602_PC00055</name>
</gene>
<keyword evidence="1" id="KW-0614">Plasmid</keyword>
<sequence length="72" mass="8294">MRLIRILELPRRASSNVLFVTFAGLMKSSGLGAAIELRWGHTGDQRQKWSSCLIWAYDSDRAQAGYFYHLYL</sequence>
<dbReference type="Proteomes" id="UP000031368">
    <property type="component" value="Plasmid pRgalR602c"/>
</dbReference>
<geneLocation type="plasmid" evidence="1 2">
    <name>pRgalR602c</name>
</geneLocation>
<name>A0A0B4XC61_9HYPH</name>
<dbReference type="HOGENOM" id="CLU_2719505_0_0_5"/>
<accession>A0A0B4XC61</accession>
<evidence type="ECO:0000313" key="2">
    <source>
        <dbReference type="Proteomes" id="UP000031368"/>
    </source>
</evidence>
<dbReference type="EMBL" id="CP006880">
    <property type="protein sequence ID" value="AJD44102.1"/>
    <property type="molecule type" value="Genomic_DNA"/>
</dbReference>
<reference evidence="1 2" key="1">
    <citation type="submission" date="2013-11" db="EMBL/GenBank/DDBJ databases">
        <title>Complete genome sequence of Rhizobium gallicum bv. gallicum R602.</title>
        <authorList>
            <person name="Bustos P."/>
            <person name="Santamaria R.I."/>
            <person name="Lozano L."/>
            <person name="Acosta J.L."/>
            <person name="Ormeno-Orrillo E."/>
            <person name="Rogel M.A."/>
            <person name="Romero D."/>
            <person name="Cevallos M.A."/>
            <person name="Martinez-Romero E."/>
            <person name="Gonzalez V."/>
        </authorList>
    </citation>
    <scope>NUCLEOTIDE SEQUENCE [LARGE SCALE GENOMIC DNA]</scope>
    <source>
        <strain evidence="1 2">R602</strain>
        <plasmid evidence="1 2">pRgalR602c</plasmid>
    </source>
</reference>